<evidence type="ECO:0000256" key="2">
    <source>
        <dbReference type="SAM" id="Phobius"/>
    </source>
</evidence>
<dbReference type="PANTHER" id="PTHR23242:SF9">
    <property type="entry name" value="TRANSCRIPTION FACTOR HOXA13"/>
    <property type="match status" value="1"/>
</dbReference>
<dbReference type="Pfam" id="PF10935">
    <property type="entry name" value="DUF2637"/>
    <property type="match status" value="1"/>
</dbReference>
<evidence type="ECO:0000313" key="3">
    <source>
        <dbReference type="EMBL" id="MFC1405739.1"/>
    </source>
</evidence>
<feature type="compositionally biased region" description="Pro residues" evidence="1">
    <location>
        <begin position="242"/>
        <end position="266"/>
    </location>
</feature>
<dbReference type="PANTHER" id="PTHR23242">
    <property type="entry name" value="TRANSCRIPTION FACTOR HOXA13"/>
    <property type="match status" value="1"/>
</dbReference>
<sequence>MAQRPRLTRGQRALVVVVVTGVGLIAAIGFVGSYTAVQHLAVREGFGWFSYVLPVGIDVGITVFLALDLLLTWMRMPLALLRHLAWLLTAATIVFNAASAWPRPLATGMHAVVPVLFVAAIEAARHTVGRITQFEADQLMEGTRIGRWVLAPAATFRLWRRRQLWELRSYQEAIEMERRRLVFRARLKAEYGRGWRRAAPVDLLLVLRLANLGEPLPAFRLDVSHLDATVAVALPGLGAGPEPTPAPAPLPAPLPEIAPSPAPEAPPGGAEVPADGSEGDRATIPAQEPAEPQSATDPGRPATPAVGTAADRYYQAFSDYRKKNDAFPDGEQLAVWLDQEAGIRGRGGKALNAGHLRRYLPSFRARWEQEQEHVQSERDAGARS</sequence>
<proteinExistence type="predicted"/>
<feature type="transmembrane region" description="Helical" evidence="2">
    <location>
        <begin position="12"/>
        <end position="36"/>
    </location>
</feature>
<evidence type="ECO:0000313" key="4">
    <source>
        <dbReference type="Proteomes" id="UP001592528"/>
    </source>
</evidence>
<feature type="region of interest" description="Disordered" evidence="1">
    <location>
        <begin position="241"/>
        <end position="306"/>
    </location>
</feature>
<protein>
    <submittedName>
        <fullName evidence="3">DUF2637 domain-containing protein</fullName>
    </submittedName>
</protein>
<keyword evidence="2" id="KW-0472">Membrane</keyword>
<name>A0ABV6UW81_9ACTN</name>
<reference evidence="3 4" key="1">
    <citation type="submission" date="2024-09" db="EMBL/GenBank/DDBJ databases">
        <authorList>
            <person name="Lee S.D."/>
        </authorList>
    </citation>
    <scope>NUCLEOTIDE SEQUENCE [LARGE SCALE GENOMIC DNA]</scope>
    <source>
        <strain evidence="3 4">N1-5</strain>
    </source>
</reference>
<dbReference type="InterPro" id="IPR021235">
    <property type="entry name" value="DUF2637"/>
</dbReference>
<dbReference type="Proteomes" id="UP001592528">
    <property type="component" value="Unassembled WGS sequence"/>
</dbReference>
<accession>A0ABV6UW81</accession>
<keyword evidence="2" id="KW-1133">Transmembrane helix</keyword>
<gene>
    <name evidence="3" type="ORF">ACEZDJ_31060</name>
</gene>
<evidence type="ECO:0000256" key="1">
    <source>
        <dbReference type="SAM" id="MobiDB-lite"/>
    </source>
</evidence>
<dbReference type="EMBL" id="JBHEZZ010000023">
    <property type="protein sequence ID" value="MFC1405739.1"/>
    <property type="molecule type" value="Genomic_DNA"/>
</dbReference>
<organism evidence="3 4">
    <name type="scientific">Streptacidiphilus cavernicola</name>
    <dbReference type="NCBI Taxonomy" id="3342716"/>
    <lineage>
        <taxon>Bacteria</taxon>
        <taxon>Bacillati</taxon>
        <taxon>Actinomycetota</taxon>
        <taxon>Actinomycetes</taxon>
        <taxon>Kitasatosporales</taxon>
        <taxon>Streptomycetaceae</taxon>
        <taxon>Streptacidiphilus</taxon>
    </lineage>
</organism>
<keyword evidence="4" id="KW-1185">Reference proteome</keyword>
<feature type="transmembrane region" description="Helical" evidence="2">
    <location>
        <begin position="83"/>
        <end position="101"/>
    </location>
</feature>
<keyword evidence="2" id="KW-0812">Transmembrane</keyword>
<dbReference type="RefSeq" id="WP_030263496.1">
    <property type="nucleotide sequence ID" value="NZ_JBHEZZ010000023.1"/>
</dbReference>
<feature type="transmembrane region" description="Helical" evidence="2">
    <location>
        <begin position="48"/>
        <end position="71"/>
    </location>
</feature>
<comment type="caution">
    <text evidence="3">The sequence shown here is derived from an EMBL/GenBank/DDBJ whole genome shotgun (WGS) entry which is preliminary data.</text>
</comment>